<organism evidence="1 2">
    <name type="scientific">Microvirga tunisiensis</name>
    <dbReference type="NCBI Taxonomy" id="2108360"/>
    <lineage>
        <taxon>Bacteria</taxon>
        <taxon>Pseudomonadati</taxon>
        <taxon>Pseudomonadota</taxon>
        <taxon>Alphaproteobacteria</taxon>
        <taxon>Hyphomicrobiales</taxon>
        <taxon>Methylobacteriaceae</taxon>
        <taxon>Microvirga</taxon>
    </lineage>
</organism>
<evidence type="ECO:0000313" key="2">
    <source>
        <dbReference type="Proteomes" id="UP000403266"/>
    </source>
</evidence>
<dbReference type="EMBL" id="VOSK01000121">
    <property type="protein sequence ID" value="MPR28051.1"/>
    <property type="molecule type" value="Genomic_DNA"/>
</dbReference>
<comment type="caution">
    <text evidence="1">The sequence shown here is derived from an EMBL/GenBank/DDBJ whole genome shotgun (WGS) entry which is preliminary data.</text>
</comment>
<reference evidence="1 2" key="1">
    <citation type="journal article" date="2019" name="Syst. Appl. Microbiol.">
        <title>Microvirga tunisiensis sp. nov., a root nodule symbiotic bacterium isolated from Lupinus micranthus and L. luteus grown in Northern Tunisia.</title>
        <authorList>
            <person name="Msaddak A."/>
            <person name="Rejili M."/>
            <person name="Duran D."/>
            <person name="Mars M."/>
            <person name="Palacios J.M."/>
            <person name="Ruiz-Argueso T."/>
            <person name="Rey L."/>
            <person name="Imperial J."/>
        </authorList>
    </citation>
    <scope>NUCLEOTIDE SEQUENCE [LARGE SCALE GENOMIC DNA]</scope>
    <source>
        <strain evidence="1 2">Lmie10</strain>
    </source>
</reference>
<keyword evidence="2" id="KW-1185">Reference proteome</keyword>
<accession>A0A5N7MLV0</accession>
<dbReference type="Proteomes" id="UP000403266">
    <property type="component" value="Unassembled WGS sequence"/>
</dbReference>
<sequence length="73" mass="8313">MPRFRVMDFEDGRRQEHLQKTASRAETPMGFLRLFYRLNPKALRGHFSVRLHADGADIYSSNGAMAGAFIRAA</sequence>
<gene>
    <name evidence="1" type="ORF">FS320_23540</name>
</gene>
<dbReference type="RefSeq" id="WP_152714356.1">
    <property type="nucleotide sequence ID" value="NZ_VOSJ01000122.1"/>
</dbReference>
<evidence type="ECO:0000313" key="1">
    <source>
        <dbReference type="EMBL" id="MPR28051.1"/>
    </source>
</evidence>
<dbReference type="OrthoDB" id="8020122at2"/>
<protein>
    <submittedName>
        <fullName evidence="1">Uncharacterized protein</fullName>
    </submittedName>
</protein>
<proteinExistence type="predicted"/>
<name>A0A5N7MLV0_9HYPH</name>
<dbReference type="AlphaFoldDB" id="A0A5N7MLV0"/>